<accession>A0A426VHB1</accession>
<feature type="transmembrane region" description="Helical" evidence="7">
    <location>
        <begin position="26"/>
        <end position="46"/>
    </location>
</feature>
<dbReference type="SUPFAM" id="SSF47384">
    <property type="entry name" value="Homodimeric domain of signal transducing histidine kinase"/>
    <property type="match status" value="1"/>
</dbReference>
<dbReference type="InterPro" id="IPR008979">
    <property type="entry name" value="Galactose-bd-like_sf"/>
</dbReference>
<dbReference type="AlphaFoldDB" id="A0A426VHB1"/>
<evidence type="ECO:0000313" key="11">
    <source>
        <dbReference type="Proteomes" id="UP000269265"/>
    </source>
</evidence>
<dbReference type="PROSITE" id="PS50109">
    <property type="entry name" value="HIS_KIN"/>
    <property type="match status" value="1"/>
</dbReference>
<dbReference type="InterPro" id="IPR003661">
    <property type="entry name" value="HisK_dim/P_dom"/>
</dbReference>
<dbReference type="InterPro" id="IPR005467">
    <property type="entry name" value="His_kinase_dom"/>
</dbReference>
<dbReference type="PANTHER" id="PTHR43047">
    <property type="entry name" value="TWO-COMPONENT HISTIDINE PROTEIN KINASE"/>
    <property type="match status" value="1"/>
</dbReference>
<dbReference type="GO" id="GO:0009927">
    <property type="term" value="F:histidine phosphotransfer kinase activity"/>
    <property type="evidence" value="ECO:0007669"/>
    <property type="project" value="TreeGrafter"/>
</dbReference>
<dbReference type="EC" id="2.7.13.3" evidence="2"/>
<dbReference type="Pfam" id="PF02518">
    <property type="entry name" value="HATPase_c"/>
    <property type="match status" value="1"/>
</dbReference>
<organism evidence="10 11">
    <name type="scientific">Aquabacterium soli</name>
    <dbReference type="NCBI Taxonomy" id="2493092"/>
    <lineage>
        <taxon>Bacteria</taxon>
        <taxon>Pseudomonadati</taxon>
        <taxon>Pseudomonadota</taxon>
        <taxon>Betaproteobacteria</taxon>
        <taxon>Burkholderiales</taxon>
        <taxon>Aquabacterium</taxon>
    </lineage>
</organism>
<keyword evidence="7" id="KW-0472">Membrane</keyword>
<evidence type="ECO:0000256" key="2">
    <source>
        <dbReference type="ARBA" id="ARBA00012438"/>
    </source>
</evidence>
<dbReference type="Gene3D" id="3.30.565.10">
    <property type="entry name" value="Histidine kinase-like ATPase, C-terminal domain"/>
    <property type="match status" value="1"/>
</dbReference>
<evidence type="ECO:0000256" key="1">
    <source>
        <dbReference type="ARBA" id="ARBA00000085"/>
    </source>
</evidence>
<dbReference type="Proteomes" id="UP000269265">
    <property type="component" value="Unassembled WGS sequence"/>
</dbReference>
<feature type="transmembrane region" description="Helical" evidence="7">
    <location>
        <begin position="300"/>
        <end position="321"/>
    </location>
</feature>
<keyword evidence="11" id="KW-1185">Reference proteome</keyword>
<evidence type="ECO:0000313" key="10">
    <source>
        <dbReference type="EMBL" id="RRS06209.1"/>
    </source>
</evidence>
<feature type="domain" description="Response regulatory" evidence="9">
    <location>
        <begin position="686"/>
        <end position="800"/>
    </location>
</feature>
<dbReference type="GO" id="GO:0000155">
    <property type="term" value="F:phosphorelay sensor kinase activity"/>
    <property type="evidence" value="ECO:0007669"/>
    <property type="project" value="InterPro"/>
</dbReference>
<dbReference type="InterPro" id="IPR011006">
    <property type="entry name" value="CheY-like_superfamily"/>
</dbReference>
<dbReference type="SUPFAM" id="SSF49785">
    <property type="entry name" value="Galactose-binding domain-like"/>
    <property type="match status" value="1"/>
</dbReference>
<dbReference type="SUPFAM" id="SSF55874">
    <property type="entry name" value="ATPase domain of HSP90 chaperone/DNA topoisomerase II/histidine kinase"/>
    <property type="match status" value="1"/>
</dbReference>
<feature type="modified residue" description="4-aspartylphosphate" evidence="6">
    <location>
        <position position="736"/>
    </location>
</feature>
<dbReference type="InterPro" id="IPR003594">
    <property type="entry name" value="HATPase_dom"/>
</dbReference>
<dbReference type="PANTHER" id="PTHR43047:SF9">
    <property type="entry name" value="HISTIDINE KINASE"/>
    <property type="match status" value="1"/>
</dbReference>
<dbReference type="FunFam" id="3.30.565.10:FF:000049">
    <property type="entry name" value="Two-component sensor histidine kinase"/>
    <property type="match status" value="1"/>
</dbReference>
<feature type="transmembrane region" description="Helical" evidence="7">
    <location>
        <begin position="236"/>
        <end position="257"/>
    </location>
</feature>
<dbReference type="PRINTS" id="PR00344">
    <property type="entry name" value="BCTRLSENSOR"/>
</dbReference>
<dbReference type="Pfam" id="PF00072">
    <property type="entry name" value="Response_reg"/>
    <property type="match status" value="1"/>
</dbReference>
<dbReference type="PROSITE" id="PS50110">
    <property type="entry name" value="RESPONSE_REGULATORY"/>
    <property type="match status" value="1"/>
</dbReference>
<dbReference type="OrthoDB" id="6114847at2"/>
<dbReference type="InterPro" id="IPR036097">
    <property type="entry name" value="HisK_dim/P_sf"/>
</dbReference>
<evidence type="ECO:0000259" key="9">
    <source>
        <dbReference type="PROSITE" id="PS50110"/>
    </source>
</evidence>
<keyword evidence="5 10" id="KW-0418">Kinase</keyword>
<dbReference type="InterPro" id="IPR004358">
    <property type="entry name" value="Sig_transdc_His_kin-like_C"/>
</dbReference>
<proteinExistence type="predicted"/>
<dbReference type="SMART" id="SM00388">
    <property type="entry name" value="HisKA"/>
    <property type="match status" value="1"/>
</dbReference>
<evidence type="ECO:0000256" key="6">
    <source>
        <dbReference type="PROSITE-ProRule" id="PRU00169"/>
    </source>
</evidence>
<evidence type="ECO:0000256" key="3">
    <source>
        <dbReference type="ARBA" id="ARBA00022553"/>
    </source>
</evidence>
<keyword evidence="4" id="KW-0808">Transferase</keyword>
<dbReference type="EMBL" id="RSED01000001">
    <property type="protein sequence ID" value="RRS06209.1"/>
    <property type="molecule type" value="Genomic_DNA"/>
</dbReference>
<dbReference type="CDD" id="cd00156">
    <property type="entry name" value="REC"/>
    <property type="match status" value="1"/>
</dbReference>
<evidence type="ECO:0000256" key="5">
    <source>
        <dbReference type="ARBA" id="ARBA00022777"/>
    </source>
</evidence>
<dbReference type="Gene3D" id="3.40.50.2300">
    <property type="match status" value="1"/>
</dbReference>
<evidence type="ECO:0000256" key="7">
    <source>
        <dbReference type="SAM" id="Phobius"/>
    </source>
</evidence>
<sequence length="817" mass="88135">MSARAAQGALSPDAALPRLPAWHRRLIALLGWIGAATFLTLLVWSAHPWFISQSSHPDVSFAQQRFRLMPTAVNPGSEWLDVTLPDTWAERGQPGGGVGRYEITFNLARAPSALGEGPWAVRIDRLSFQHRLWLNGQLIHAATVGAAGPTGRPLAYMVQVPRELLREGPNQLAVEVHHGSMGGMSVPIIGLAADVMPGFTVQSFLTEGLPLAVNVVSAAFAVFLTLIWLRRRQEVGMGMLGLLAMVVSVRNSAYYVVNGPTIPPELSAWIYFSAQTTATVLLGAFAMAIADKNWPWFRKVLWGTLIGAPLLGAIAVSHGVLPQVRAVVYPAMLLLMLPTLTLLLRVPAKFGGWSGRGMVLGIAISLVAGVHDYMRLQGMVSVMHTYWMSLATPITLASYGVALMNRFIEAVGEVEQHNVQLERKVAERTEDLAAANAAKGHFLAAASHDLRQPVAAVGLLSGLLRERLKDSPLKDMTDRLADAVRAMENLLSGLLDLSRLEAKAIRPHWQGVALGDLLRRIATHEDPAARAKGLRLRLRPTQAVAESDPVLLEQMVRNLVGNAVRYTQRGGVLVGVRRRGQNLSIQVWDTGGGIAPEDQQRIFQDFVQLANPERNQAKGLGLGLSIVQRASRLLDHPIGLRSRVGHGSCFSIEVPARLGAQAVAQAAATPEPAPPAGSEHPLQDRHIVVVDDDASVRQALTERLRAWGAYVSAVDSLDALDELLQRVMSIDMLITDHRLCDGDGLQAIGLARGAHPQLAALVITGDTASEQLQSLMNSSIPVLHKPFQAEALLRVIELQLSVHPDNLGGTASTAANA</sequence>
<protein>
    <recommendedName>
        <fullName evidence="2">histidine kinase</fullName>
        <ecNumber evidence="2">2.7.13.3</ecNumber>
    </recommendedName>
</protein>
<dbReference type="Gene3D" id="1.10.287.130">
    <property type="match status" value="1"/>
</dbReference>
<dbReference type="RefSeq" id="WP_125241352.1">
    <property type="nucleotide sequence ID" value="NZ_RSED01000001.1"/>
</dbReference>
<keyword evidence="3 6" id="KW-0597">Phosphoprotein</keyword>
<dbReference type="InterPro" id="IPR036890">
    <property type="entry name" value="HATPase_C_sf"/>
</dbReference>
<comment type="caution">
    <text evidence="10">The sequence shown here is derived from an EMBL/GenBank/DDBJ whole genome shotgun (WGS) entry which is preliminary data.</text>
</comment>
<dbReference type="CDD" id="cd00082">
    <property type="entry name" value="HisKA"/>
    <property type="match status" value="1"/>
</dbReference>
<feature type="transmembrane region" description="Helical" evidence="7">
    <location>
        <begin position="386"/>
        <end position="404"/>
    </location>
</feature>
<reference evidence="10 11" key="1">
    <citation type="submission" date="2018-12" db="EMBL/GenBank/DDBJ databases">
        <title>The whole draft genome of Aquabacterium sp. SJQ9.</title>
        <authorList>
            <person name="Sun L."/>
            <person name="Gao X."/>
            <person name="Chen W."/>
            <person name="Huang K."/>
        </authorList>
    </citation>
    <scope>NUCLEOTIDE SEQUENCE [LARGE SCALE GENOMIC DNA]</scope>
    <source>
        <strain evidence="10 11">SJQ9</strain>
    </source>
</reference>
<evidence type="ECO:0000259" key="8">
    <source>
        <dbReference type="PROSITE" id="PS50109"/>
    </source>
</evidence>
<feature type="transmembrane region" description="Helical" evidence="7">
    <location>
        <begin position="327"/>
        <end position="346"/>
    </location>
</feature>
<gene>
    <name evidence="10" type="ORF">EIP75_01030</name>
</gene>
<dbReference type="SMART" id="SM00387">
    <property type="entry name" value="HATPase_c"/>
    <property type="match status" value="1"/>
</dbReference>
<evidence type="ECO:0000256" key="4">
    <source>
        <dbReference type="ARBA" id="ARBA00022679"/>
    </source>
</evidence>
<feature type="transmembrane region" description="Helical" evidence="7">
    <location>
        <begin position="211"/>
        <end position="229"/>
    </location>
</feature>
<dbReference type="Gene3D" id="2.60.120.260">
    <property type="entry name" value="Galactose-binding domain-like"/>
    <property type="match status" value="1"/>
</dbReference>
<dbReference type="Pfam" id="PF00512">
    <property type="entry name" value="HisKA"/>
    <property type="match status" value="1"/>
</dbReference>
<dbReference type="SUPFAM" id="SSF52172">
    <property type="entry name" value="CheY-like"/>
    <property type="match status" value="1"/>
</dbReference>
<feature type="transmembrane region" description="Helical" evidence="7">
    <location>
        <begin position="269"/>
        <end position="288"/>
    </location>
</feature>
<dbReference type="GO" id="GO:0005886">
    <property type="term" value="C:plasma membrane"/>
    <property type="evidence" value="ECO:0007669"/>
    <property type="project" value="TreeGrafter"/>
</dbReference>
<keyword evidence="7" id="KW-1133">Transmembrane helix</keyword>
<feature type="domain" description="Histidine kinase" evidence="8">
    <location>
        <begin position="445"/>
        <end position="658"/>
    </location>
</feature>
<comment type="catalytic activity">
    <reaction evidence="1">
        <text>ATP + protein L-histidine = ADP + protein N-phospho-L-histidine.</text>
        <dbReference type="EC" id="2.7.13.3"/>
    </reaction>
</comment>
<keyword evidence="7" id="KW-0812">Transmembrane</keyword>
<dbReference type="SMART" id="SM00448">
    <property type="entry name" value="REC"/>
    <property type="match status" value="1"/>
</dbReference>
<dbReference type="InterPro" id="IPR001789">
    <property type="entry name" value="Sig_transdc_resp-reg_receiver"/>
</dbReference>
<name>A0A426VHB1_9BURK</name>